<protein>
    <submittedName>
        <fullName evidence="1">Uncharacterized protein</fullName>
    </submittedName>
</protein>
<evidence type="ECO:0000313" key="2">
    <source>
        <dbReference type="Proteomes" id="UP000254869"/>
    </source>
</evidence>
<gene>
    <name evidence="1" type="ORF">DFR76_106235</name>
</gene>
<dbReference type="STRING" id="1210086.GCA_001613105_02205"/>
<dbReference type="EMBL" id="QQBC01000006">
    <property type="protein sequence ID" value="RDI65365.1"/>
    <property type="molecule type" value="Genomic_DNA"/>
</dbReference>
<comment type="caution">
    <text evidence="1">The sequence shown here is derived from an EMBL/GenBank/DDBJ whole genome shotgun (WGS) entry which is preliminary data.</text>
</comment>
<keyword evidence="2" id="KW-1185">Reference proteome</keyword>
<accession>A0A370I3P3</accession>
<dbReference type="AlphaFoldDB" id="A0A370I3P3"/>
<evidence type="ECO:0000313" key="1">
    <source>
        <dbReference type="EMBL" id="RDI65365.1"/>
    </source>
</evidence>
<reference evidence="1 2" key="1">
    <citation type="submission" date="2018-07" db="EMBL/GenBank/DDBJ databases">
        <title>Genomic Encyclopedia of Type Strains, Phase IV (KMG-IV): sequencing the most valuable type-strain genomes for metagenomic binning, comparative biology and taxonomic classification.</title>
        <authorList>
            <person name="Goeker M."/>
        </authorList>
    </citation>
    <scope>NUCLEOTIDE SEQUENCE [LARGE SCALE GENOMIC DNA]</scope>
    <source>
        <strain evidence="1 2">DSM 44290</strain>
    </source>
</reference>
<dbReference type="Proteomes" id="UP000254869">
    <property type="component" value="Unassembled WGS sequence"/>
</dbReference>
<name>A0A370I3P3_9NOCA</name>
<organism evidence="1 2">
    <name type="scientific">Nocardia pseudobrasiliensis</name>
    <dbReference type="NCBI Taxonomy" id="45979"/>
    <lineage>
        <taxon>Bacteria</taxon>
        <taxon>Bacillati</taxon>
        <taxon>Actinomycetota</taxon>
        <taxon>Actinomycetes</taxon>
        <taxon>Mycobacteriales</taxon>
        <taxon>Nocardiaceae</taxon>
        <taxon>Nocardia</taxon>
    </lineage>
</organism>
<sequence length="111" mass="12113">MCSGGFAVTSFHEDLRVLRGRQSGAARGAAIGAIGCPRSGAPVNRHVRRARPLTVNGAHLIWQAHRRCRIDGCPQKAAALVVLVEAGKVRLDSSRLPYLEQLHDLLERRRG</sequence>
<proteinExistence type="predicted"/>